<protein>
    <submittedName>
        <fullName evidence="2">Acriflavin resistance protein</fullName>
    </submittedName>
</protein>
<dbReference type="Gene3D" id="1.20.1640.10">
    <property type="entry name" value="Multidrug efflux transporter AcrB transmembrane domain"/>
    <property type="match status" value="2"/>
</dbReference>
<dbReference type="Gene3D" id="3.30.2090.10">
    <property type="entry name" value="Multidrug efflux transporter AcrB TolC docking domain, DN and DC subdomains"/>
    <property type="match status" value="2"/>
</dbReference>
<evidence type="ECO:0000313" key="2">
    <source>
        <dbReference type="EMBL" id="VAV87219.1"/>
    </source>
</evidence>
<accession>A0A3B0R4R0</accession>
<feature type="transmembrane region" description="Helical" evidence="1">
    <location>
        <begin position="539"/>
        <end position="557"/>
    </location>
</feature>
<feature type="non-terminal residue" evidence="2">
    <location>
        <position position="1"/>
    </location>
</feature>
<feature type="transmembrane region" description="Helical" evidence="1">
    <location>
        <begin position="337"/>
        <end position="355"/>
    </location>
</feature>
<sequence>SGGEIAMHALTRWFIHNPVAANLIMALIIIGGVFTALSMRIEGFPKLPADTIQIDTAFAGAYTEQVDKQITRKIEKALEGLQGVKRIQSTSIEGFSSILVQKNSGYSLQRLLDDVRIRLDGIYNLPKAAERPVISRNDFDFPALIVQLYGETDTATLQRLGRKVREELLAQPEISKLNVWGERNAEIRIEVRPQILESHGLTIADIVAKIQQSSLTFKAGSLKTKGGRIALRADNQAYFYRDFAEIPILEYGDGSRLLLGDLGDIRDAYEGDDVIVRFNGSAALGMEVLIGRKENLLEIAAAVEKTVSKLQSIFPDDVTLSIWADSSLYISERLKMLRNNALQGLTLVFVLLALFLNLKLAFWVAMGIPISVAGAMAVMGSKWVDYSLNDITTFGLIIALGILVDDAVVVGESVFEERRHCSDPLDGTHKGVQRVATATIYGVLTTVAAFFPMMLIDSALGKIMASFSGVVILALLFSLFESKFILPAHLAYISLDKGKNKLWISGIWRSVQGFAQSGLNGFRDKIYKPVLEWSLKQRYSVLILFATFATLGLGLIGTGQIKTVFFPDIPGQVITVKMEMDTRAPYRLTLDNANRIDAVATILNKELRASQKLETNPIKHILVVVNGAFSVDIYAELIPPDERPRLGTFEILKQWQNRVGQLEGTTQLTFSGAEEAGGGFAIQLFSKNDDSLKNASQEVMAYLRNIKGINNLRDVLKNGKPQLRLKLKPEARSLGFSDESLAIQVGQRFGGAEAQRVQRGSQEIRVMVEDYEKSRATLAALMQSRLKNDDGQWFPLSAIARIESGYATDYITRRDASRVNTIRAYVDKNTVAPSEIAQDLFTRLVPQLKQKYPDVTIHKAGELEEMETMKGGLIRALIFTALLIFALLAIPLKSYWQPFIIMSVIPFGFVGAAMGHLIMGLPLSLLSFFGMLALAGVVVNDSLVMMTRFNQSKEAGLAIHDALLDAGIGRFRAIFLTTATTVAGLTPLMLETSEQAQYLIPAAVSLAFGELFATAITLILVPVLIAISADVQGLLFSNPHAKTEEPI</sequence>
<dbReference type="Gene3D" id="3.30.70.1430">
    <property type="entry name" value="Multidrug efflux transporter AcrB pore domain"/>
    <property type="match status" value="2"/>
</dbReference>
<dbReference type="EMBL" id="UOEC01000024">
    <property type="protein sequence ID" value="VAV87219.1"/>
    <property type="molecule type" value="Genomic_DNA"/>
</dbReference>
<feature type="transmembrane region" description="Helical" evidence="1">
    <location>
        <begin position="971"/>
        <end position="990"/>
    </location>
</feature>
<feature type="transmembrane region" description="Helical" evidence="1">
    <location>
        <begin position="361"/>
        <end position="379"/>
    </location>
</feature>
<feature type="transmembrane region" description="Helical" evidence="1">
    <location>
        <begin position="1002"/>
        <end position="1027"/>
    </location>
</feature>
<reference evidence="2" key="1">
    <citation type="submission" date="2018-06" db="EMBL/GenBank/DDBJ databases">
        <authorList>
            <person name="Zhirakovskaya E."/>
        </authorList>
    </citation>
    <scope>NUCLEOTIDE SEQUENCE</scope>
</reference>
<keyword evidence="1" id="KW-1133">Transmembrane helix</keyword>
<dbReference type="GO" id="GO:0005886">
    <property type="term" value="C:plasma membrane"/>
    <property type="evidence" value="ECO:0007669"/>
    <property type="project" value="TreeGrafter"/>
</dbReference>
<dbReference type="Gene3D" id="3.30.70.1440">
    <property type="entry name" value="Multidrug efflux transporter AcrB pore domain"/>
    <property type="match status" value="1"/>
</dbReference>
<feature type="transmembrane region" description="Helical" evidence="1">
    <location>
        <begin position="896"/>
        <end position="914"/>
    </location>
</feature>
<feature type="transmembrane region" description="Helical" evidence="1">
    <location>
        <begin position="391"/>
        <end position="415"/>
    </location>
</feature>
<dbReference type="SUPFAM" id="SSF82866">
    <property type="entry name" value="Multidrug efflux transporter AcrB transmembrane domain"/>
    <property type="match status" value="2"/>
</dbReference>
<dbReference type="PANTHER" id="PTHR32063">
    <property type="match status" value="1"/>
</dbReference>
<dbReference type="SUPFAM" id="SSF82693">
    <property type="entry name" value="Multidrug efflux transporter AcrB pore domain, PN1, PN2, PC1 and PC2 subdomains"/>
    <property type="match status" value="2"/>
</dbReference>
<organism evidence="2">
    <name type="scientific">hydrothermal vent metagenome</name>
    <dbReference type="NCBI Taxonomy" id="652676"/>
    <lineage>
        <taxon>unclassified sequences</taxon>
        <taxon>metagenomes</taxon>
        <taxon>ecological metagenomes</taxon>
    </lineage>
</organism>
<proteinExistence type="predicted"/>
<keyword evidence="1" id="KW-0472">Membrane</keyword>
<dbReference type="GO" id="GO:0042910">
    <property type="term" value="F:xenobiotic transmembrane transporter activity"/>
    <property type="evidence" value="ECO:0007669"/>
    <property type="project" value="TreeGrafter"/>
</dbReference>
<dbReference type="PANTHER" id="PTHR32063:SF33">
    <property type="entry name" value="RND SUPERFAMILY EFFLUX PUMP PERMEASE COMPONENT"/>
    <property type="match status" value="1"/>
</dbReference>
<feature type="transmembrane region" description="Helical" evidence="1">
    <location>
        <begin position="19"/>
        <end position="37"/>
    </location>
</feature>
<evidence type="ECO:0000256" key="1">
    <source>
        <dbReference type="SAM" id="Phobius"/>
    </source>
</evidence>
<dbReference type="Pfam" id="PF00873">
    <property type="entry name" value="ACR_tran"/>
    <property type="match status" value="1"/>
</dbReference>
<feature type="transmembrane region" description="Helical" evidence="1">
    <location>
        <begin position="872"/>
        <end position="890"/>
    </location>
</feature>
<gene>
    <name evidence="2" type="ORF">MNBD_ALPHA08-1392</name>
</gene>
<dbReference type="AlphaFoldDB" id="A0A3B0R4R0"/>
<dbReference type="InterPro" id="IPR001036">
    <property type="entry name" value="Acrflvin-R"/>
</dbReference>
<dbReference type="SUPFAM" id="SSF82714">
    <property type="entry name" value="Multidrug efflux transporter AcrB TolC docking domain, DN and DC subdomains"/>
    <property type="match status" value="2"/>
</dbReference>
<dbReference type="PRINTS" id="PR00702">
    <property type="entry name" value="ACRIFLAVINRP"/>
</dbReference>
<dbReference type="Gene3D" id="3.30.70.1320">
    <property type="entry name" value="Multidrug efflux transporter AcrB pore domain like"/>
    <property type="match status" value="1"/>
</dbReference>
<feature type="transmembrane region" description="Helical" evidence="1">
    <location>
        <begin position="921"/>
        <end position="939"/>
    </location>
</feature>
<name>A0A3B0R4R0_9ZZZZ</name>
<keyword evidence="1" id="KW-0812">Transmembrane</keyword>
<dbReference type="InterPro" id="IPR027463">
    <property type="entry name" value="AcrB_DN_DC_subdom"/>
</dbReference>
<feature type="transmembrane region" description="Helical" evidence="1">
    <location>
        <begin position="435"/>
        <end position="456"/>
    </location>
</feature>